<keyword evidence="1" id="KW-0732">Signal</keyword>
<keyword evidence="3" id="KW-1185">Reference proteome</keyword>
<dbReference type="EMBL" id="MOXD01000030">
    <property type="protein sequence ID" value="OMQ18213.1"/>
    <property type="molecule type" value="Genomic_DNA"/>
</dbReference>
<evidence type="ECO:0000256" key="1">
    <source>
        <dbReference type="SAM" id="SignalP"/>
    </source>
</evidence>
<reference evidence="2 3" key="1">
    <citation type="submission" date="2016-11" db="EMBL/GenBank/DDBJ databases">
        <title>Rahnella oryzae sp. nov., isolated from rice root.</title>
        <authorList>
            <person name="Zhang X.-X."/>
            <person name="Zhang J."/>
        </authorList>
    </citation>
    <scope>NUCLEOTIDE SEQUENCE [LARGE SCALE GENOMIC DNA]</scope>
    <source>
        <strain evidence="2 3">J11-6</strain>
    </source>
</reference>
<evidence type="ECO:0000313" key="2">
    <source>
        <dbReference type="EMBL" id="OMQ18213.1"/>
    </source>
</evidence>
<dbReference type="AlphaFoldDB" id="A0A1S8CDQ6"/>
<evidence type="ECO:0000313" key="3">
    <source>
        <dbReference type="Proteomes" id="UP000216021"/>
    </source>
</evidence>
<sequence length="126" mass="14287">MKRTIITLSMFLFSVTCSANNSDLTSIMKSCLYQKSLSEKIKYTIIKTDEIITDDNYRSLGEATYVNYKGHDIGYAESKSKRVIFYNKNIFPLDHAITVDTGLPIKGGVKDIEYLLSKWAAISIKK</sequence>
<protein>
    <submittedName>
        <fullName evidence="2">Uncharacterized protein</fullName>
    </submittedName>
</protein>
<dbReference type="Proteomes" id="UP000216021">
    <property type="component" value="Unassembled WGS sequence"/>
</dbReference>
<dbReference type="OrthoDB" id="10010813at2"/>
<accession>A0A1S8CDQ6</accession>
<name>A0A1S8CDQ6_9GAMM</name>
<proteinExistence type="predicted"/>
<feature type="signal peptide" evidence="1">
    <location>
        <begin position="1"/>
        <end position="19"/>
    </location>
</feature>
<organism evidence="2 3">
    <name type="scientific">Serratia oryzae</name>
    <dbReference type="NCBI Taxonomy" id="2034155"/>
    <lineage>
        <taxon>Bacteria</taxon>
        <taxon>Pseudomonadati</taxon>
        <taxon>Pseudomonadota</taxon>
        <taxon>Gammaproteobacteria</taxon>
        <taxon>Enterobacterales</taxon>
        <taxon>Yersiniaceae</taxon>
        <taxon>Serratia</taxon>
    </lineage>
</organism>
<feature type="chain" id="PRO_5013137150" evidence="1">
    <location>
        <begin position="20"/>
        <end position="126"/>
    </location>
</feature>
<dbReference type="STRING" id="2034155.BMI79_21975"/>
<gene>
    <name evidence="2" type="ORF">BMI79_21975</name>
</gene>
<comment type="caution">
    <text evidence="2">The sequence shown here is derived from an EMBL/GenBank/DDBJ whole genome shotgun (WGS) entry which is preliminary data.</text>
</comment>
<dbReference type="RefSeq" id="WP_076944392.1">
    <property type="nucleotide sequence ID" value="NZ_MOXD01000030.1"/>
</dbReference>